<comment type="caution">
    <text evidence="1">The sequence shown here is derived from an EMBL/GenBank/DDBJ whole genome shotgun (WGS) entry which is preliminary data.</text>
</comment>
<dbReference type="AlphaFoldDB" id="A0A150FAH1"/>
<dbReference type="NCBIfam" id="NF033217">
    <property type="entry name" value="Fur_reg_FbpC"/>
    <property type="match status" value="1"/>
</dbReference>
<organism evidence="1 2">
    <name type="scientific">Bacillus nakamurai</name>
    <dbReference type="NCBI Taxonomy" id="1793963"/>
    <lineage>
        <taxon>Bacteria</taxon>
        <taxon>Bacillati</taxon>
        <taxon>Bacillota</taxon>
        <taxon>Bacilli</taxon>
        <taxon>Bacillales</taxon>
        <taxon>Bacillaceae</taxon>
        <taxon>Bacillus</taxon>
    </lineage>
</organism>
<dbReference type="GeneID" id="93081149"/>
<keyword evidence="2" id="KW-1185">Reference proteome</keyword>
<accession>A0A150FAH1</accession>
<reference evidence="2" key="1">
    <citation type="submission" date="2016-02" db="EMBL/GenBank/DDBJ databases">
        <authorList>
            <person name="Dunlap C."/>
        </authorList>
    </citation>
    <scope>NUCLEOTIDE SEQUENCE [LARGE SCALE GENOMIC DNA]</scope>
    <source>
        <strain evidence="2">NRRL B-41092</strain>
    </source>
</reference>
<evidence type="ECO:0000313" key="2">
    <source>
        <dbReference type="Proteomes" id="UP000075430"/>
    </source>
</evidence>
<dbReference type="OrthoDB" id="2922096at2"/>
<sequence>MTMLFLFAAVCTYSVLIGFVLKKVSNKSMSS</sequence>
<name>A0A150FAH1_9BACI</name>
<gene>
    <name evidence="1" type="ORF">AXI58_11875</name>
</gene>
<dbReference type="RefSeq" id="WP_025284905.1">
    <property type="nucleotide sequence ID" value="NZ_JAJJBV010000002.1"/>
</dbReference>
<protein>
    <submittedName>
        <fullName evidence="1">Iron homeostasis regulator</fullName>
    </submittedName>
</protein>
<dbReference type="STRING" id="1793963.AXI58_11875"/>
<dbReference type="EMBL" id="LSBA01000006">
    <property type="protein sequence ID" value="KXZ21648.1"/>
    <property type="molecule type" value="Genomic_DNA"/>
</dbReference>
<evidence type="ECO:0000313" key="1">
    <source>
        <dbReference type="EMBL" id="KXZ21648.1"/>
    </source>
</evidence>
<proteinExistence type="predicted"/>
<dbReference type="Proteomes" id="UP000075430">
    <property type="component" value="Unassembled WGS sequence"/>
</dbReference>